<keyword evidence="5 7" id="KW-0472">Membrane</keyword>
<dbReference type="InterPro" id="IPR050250">
    <property type="entry name" value="Macrolide_Exporter_MacB"/>
</dbReference>
<organism evidence="9">
    <name type="scientific">hydrothermal vent metagenome</name>
    <dbReference type="NCBI Taxonomy" id="652676"/>
    <lineage>
        <taxon>unclassified sequences</taxon>
        <taxon>metagenomes</taxon>
        <taxon>ecological metagenomes</taxon>
    </lineage>
</organism>
<name>A0A3B1D0U6_9ZZZZ</name>
<feature type="domain" description="ABC3 transporter permease C-terminal" evidence="8">
    <location>
        <begin position="661"/>
        <end position="780"/>
    </location>
</feature>
<feature type="transmembrane region" description="Helical" evidence="7">
    <location>
        <begin position="425"/>
        <end position="443"/>
    </location>
</feature>
<dbReference type="Pfam" id="PF02687">
    <property type="entry name" value="FtsX"/>
    <property type="match status" value="2"/>
</dbReference>
<evidence type="ECO:0000256" key="1">
    <source>
        <dbReference type="ARBA" id="ARBA00004651"/>
    </source>
</evidence>
<feature type="transmembrane region" description="Helical" evidence="7">
    <location>
        <begin position="654"/>
        <end position="677"/>
    </location>
</feature>
<dbReference type="InterPro" id="IPR003838">
    <property type="entry name" value="ABC3_permease_C"/>
</dbReference>
<comment type="subcellular location">
    <subcellularLocation>
        <location evidence="1">Cell membrane</location>
        <topology evidence="1">Multi-pass membrane protein</topology>
    </subcellularLocation>
</comment>
<reference evidence="9" key="1">
    <citation type="submission" date="2018-06" db="EMBL/GenBank/DDBJ databases">
        <authorList>
            <person name="Zhirakovskaya E."/>
        </authorList>
    </citation>
    <scope>NUCLEOTIDE SEQUENCE</scope>
</reference>
<comment type="similarity">
    <text evidence="6">Belongs to the ABC-4 integral membrane protein family.</text>
</comment>
<dbReference type="PANTHER" id="PTHR30572:SF4">
    <property type="entry name" value="ABC TRANSPORTER PERMEASE YTRF"/>
    <property type="match status" value="1"/>
</dbReference>
<feature type="transmembrane region" description="Helical" evidence="7">
    <location>
        <begin position="305"/>
        <end position="333"/>
    </location>
</feature>
<evidence type="ECO:0000256" key="7">
    <source>
        <dbReference type="SAM" id="Phobius"/>
    </source>
</evidence>
<dbReference type="GO" id="GO:0005886">
    <property type="term" value="C:plasma membrane"/>
    <property type="evidence" value="ECO:0007669"/>
    <property type="project" value="UniProtKB-SubCell"/>
</dbReference>
<dbReference type="EMBL" id="UOGJ01000072">
    <property type="protein sequence ID" value="VAX35739.1"/>
    <property type="molecule type" value="Genomic_DNA"/>
</dbReference>
<evidence type="ECO:0000256" key="2">
    <source>
        <dbReference type="ARBA" id="ARBA00022475"/>
    </source>
</evidence>
<feature type="transmembrane region" description="Helical" evidence="7">
    <location>
        <begin position="749"/>
        <end position="773"/>
    </location>
</feature>
<dbReference type="AlphaFoldDB" id="A0A3B1D0U6"/>
<dbReference type="GO" id="GO:0022857">
    <property type="term" value="F:transmembrane transporter activity"/>
    <property type="evidence" value="ECO:0007669"/>
    <property type="project" value="TreeGrafter"/>
</dbReference>
<dbReference type="PANTHER" id="PTHR30572">
    <property type="entry name" value="MEMBRANE COMPONENT OF TRANSPORTER-RELATED"/>
    <property type="match status" value="1"/>
</dbReference>
<evidence type="ECO:0000256" key="6">
    <source>
        <dbReference type="ARBA" id="ARBA00038076"/>
    </source>
</evidence>
<accession>A0A3B1D0U6</accession>
<evidence type="ECO:0000313" key="9">
    <source>
        <dbReference type="EMBL" id="VAX35739.1"/>
    </source>
</evidence>
<feature type="transmembrane region" description="Helical" evidence="7">
    <location>
        <begin position="712"/>
        <end position="737"/>
    </location>
</feature>
<keyword evidence="3 7" id="KW-0812">Transmembrane</keyword>
<evidence type="ECO:0000256" key="5">
    <source>
        <dbReference type="ARBA" id="ARBA00023136"/>
    </source>
</evidence>
<feature type="transmembrane region" description="Helical" evidence="7">
    <location>
        <begin position="353"/>
        <end position="374"/>
    </location>
</feature>
<gene>
    <name evidence="9" type="ORF">MNBD_UNCLBAC01-200</name>
</gene>
<feature type="transmembrane region" description="Helical" evidence="7">
    <location>
        <begin position="262"/>
        <end position="284"/>
    </location>
</feature>
<evidence type="ECO:0000256" key="3">
    <source>
        <dbReference type="ARBA" id="ARBA00022692"/>
    </source>
</evidence>
<evidence type="ECO:0000256" key="4">
    <source>
        <dbReference type="ARBA" id="ARBA00022989"/>
    </source>
</evidence>
<feature type="transmembrane region" description="Helical" evidence="7">
    <location>
        <begin position="20"/>
        <end position="43"/>
    </location>
</feature>
<proteinExistence type="inferred from homology"/>
<protein>
    <recommendedName>
        <fullName evidence="8">ABC3 transporter permease C-terminal domain-containing protein</fullName>
    </recommendedName>
</protein>
<feature type="domain" description="ABC3 transporter permease C-terminal" evidence="8">
    <location>
        <begin position="261"/>
        <end position="380"/>
    </location>
</feature>
<sequence>MNIQIKKSIKDLRLNFSRTILVVLALVVGLIGVGATTISYVIATNDLNESFLKTNPFHVEMTSKDFNLLELDNFRKRPEIQSAEFRDFAADRVEVFPDKWVPLMIYGVEDFNNFNLAEFYVEEGDKTPKTGTMLIERDGKKISNLQLSSIANIRTGKGKFIKIPISGISFDPVQAPSSQDHIIYSYVDKKTFTNITGRESNERLIFRLKNIKTKDDIEKLTQAILDDFKAYGIKVEKIVIPKPNTHPHQWQLNTILFLKGSIGFLAFLIGAVLVWQLMSAILASQIRQIGILKAIGASNVQVIRIYLMMVLILGAIASIIAIPLSVKFGYAFAQFVAYQLNFDILTTSLPTYLYFYLIAVAILLPILTSLPAILKGVKIPVNEAINDYGILLKKTSNKVNFLSALPLSKSTILAFGNTLRRKNRLAITVLTLGLGVAIFNTGFNVQQSIINMLYDQSKTLKYDVQITLKEPVAPDEAMRPFLSLQNIKNIQTRGGAKGFIQTGLVQTSSEATIFSLPHDTNLFKPEVLQGHWLQKSDEPEIVINQKILETFENAVIGNYYNLSIKGKLLKVKLVGIIKEFGLGRIYIDKEIFNKHINPDNLVKSILLVAKNNSLEKIIKLEKNIEEVLALSMLSVSNVESQSGRMKVLYDHLNVILVMLLVMAFAVLVVGTLGMASAMSINIIERTREIGVLRAIGATPKMIYKLFVTEGRIIGVLSTVLGFILAWPLSIAASGFFGNLIMSTPFEFAVSVRGVVITIVVVFVFSFIASLIPASKAVKISAREALSYG</sequence>
<evidence type="ECO:0000259" key="8">
    <source>
        <dbReference type="Pfam" id="PF02687"/>
    </source>
</evidence>
<keyword evidence="4 7" id="KW-1133">Transmembrane helix</keyword>
<keyword evidence="2" id="KW-1003">Cell membrane</keyword>